<gene>
    <name evidence="1" type="ORF">N5C39_24070</name>
</gene>
<reference evidence="1" key="1">
    <citation type="submission" date="2022-09" db="EMBL/GenBank/DDBJ databases">
        <title>Intensive care unit water sources are persistently colonized with multi-drug resistant bacteria and are the site of extensive horizontal gene transfer of antibiotic resistance genes.</title>
        <authorList>
            <person name="Diorio-Toth L."/>
        </authorList>
    </citation>
    <scope>NUCLEOTIDE SEQUENCE</scope>
    <source>
        <strain evidence="1">GD03936</strain>
    </source>
</reference>
<protein>
    <submittedName>
        <fullName evidence="1">Uncharacterized protein</fullName>
    </submittedName>
</protein>
<name>A0AA42PX39_9ENTR</name>
<organism evidence="1 2">
    <name type="scientific">Enterobacter bugandensis</name>
    <dbReference type="NCBI Taxonomy" id="881260"/>
    <lineage>
        <taxon>Bacteria</taxon>
        <taxon>Pseudomonadati</taxon>
        <taxon>Pseudomonadota</taxon>
        <taxon>Gammaproteobacteria</taxon>
        <taxon>Enterobacterales</taxon>
        <taxon>Enterobacteriaceae</taxon>
        <taxon>Enterobacter</taxon>
    </lineage>
</organism>
<sequence length="253" mass="28433">MRNDTLNALILRHGDRMLQDAGWPPCVDMMPVSPEQMPGWLVACGSLDAAQILALVTHLCQPLTYGRAALLNASARRLTGTPARLYLYPAKRDTHPERLADAMTIHLPFAQEWLTAAECDDLLAFLRGSIDAICNIVREDARRLAAALKPSATPRLMDRRFGDWRILADEYDHENWLDEDDAEQLDAVLEAVLVRGARFCPVLLTVVNEREEDIKAAGVITDVLRFPGDPARRWLDRRVLREVMSEARAMPAQ</sequence>
<accession>A0AA42PX39</accession>
<dbReference type="AlphaFoldDB" id="A0AA42PX39"/>
<evidence type="ECO:0000313" key="2">
    <source>
        <dbReference type="Proteomes" id="UP001158416"/>
    </source>
</evidence>
<dbReference type="EMBL" id="JAOCAP010000029">
    <property type="protein sequence ID" value="MDH1321448.1"/>
    <property type="molecule type" value="Genomic_DNA"/>
</dbReference>
<dbReference type="RefSeq" id="WP_280030463.1">
    <property type="nucleotide sequence ID" value="NZ_JAOCAP010000029.1"/>
</dbReference>
<evidence type="ECO:0000313" key="1">
    <source>
        <dbReference type="EMBL" id="MDH1321448.1"/>
    </source>
</evidence>
<comment type="caution">
    <text evidence="1">The sequence shown here is derived from an EMBL/GenBank/DDBJ whole genome shotgun (WGS) entry which is preliminary data.</text>
</comment>
<proteinExistence type="predicted"/>
<dbReference type="Proteomes" id="UP001158416">
    <property type="component" value="Unassembled WGS sequence"/>
</dbReference>